<accession>A0ABW1TDN9</accession>
<evidence type="ECO:0000313" key="1">
    <source>
        <dbReference type="EMBL" id="MFC6259775.1"/>
    </source>
</evidence>
<proteinExistence type="predicted"/>
<dbReference type="Proteomes" id="UP001596283">
    <property type="component" value="Unassembled WGS sequence"/>
</dbReference>
<organism evidence="1 2">
    <name type="scientific">Levilactobacillus fujinensis</name>
    <dbReference type="NCBI Taxonomy" id="2486024"/>
    <lineage>
        <taxon>Bacteria</taxon>
        <taxon>Bacillati</taxon>
        <taxon>Bacillota</taxon>
        <taxon>Bacilli</taxon>
        <taxon>Lactobacillales</taxon>
        <taxon>Lactobacillaceae</taxon>
        <taxon>Levilactobacillus</taxon>
    </lineage>
</organism>
<comment type="caution">
    <text evidence="1">The sequence shown here is derived from an EMBL/GenBank/DDBJ whole genome shotgun (WGS) entry which is preliminary data.</text>
</comment>
<evidence type="ECO:0008006" key="3">
    <source>
        <dbReference type="Google" id="ProtNLM"/>
    </source>
</evidence>
<name>A0ABW1TDN9_9LACO</name>
<reference evidence="2" key="1">
    <citation type="journal article" date="2019" name="Int. J. Syst. Evol. Microbiol.">
        <title>The Global Catalogue of Microorganisms (GCM) 10K type strain sequencing project: providing services to taxonomists for standard genome sequencing and annotation.</title>
        <authorList>
            <consortium name="The Broad Institute Genomics Platform"/>
            <consortium name="The Broad Institute Genome Sequencing Center for Infectious Disease"/>
            <person name="Wu L."/>
            <person name="Ma J."/>
        </authorList>
    </citation>
    <scope>NUCLEOTIDE SEQUENCE [LARGE SCALE GENOMIC DNA]</scope>
    <source>
        <strain evidence="2">CCM 8908</strain>
    </source>
</reference>
<keyword evidence="2" id="KW-1185">Reference proteome</keyword>
<protein>
    <recommendedName>
        <fullName evidence="3">MarR family transcriptional regulator</fullName>
    </recommendedName>
</protein>
<dbReference type="RefSeq" id="WP_382333213.1">
    <property type="nucleotide sequence ID" value="NZ_JBHSSI010000020.1"/>
</dbReference>
<gene>
    <name evidence="1" type="ORF">ACFP1C_02315</name>
</gene>
<evidence type="ECO:0000313" key="2">
    <source>
        <dbReference type="Proteomes" id="UP001596283"/>
    </source>
</evidence>
<dbReference type="EMBL" id="JBHSSI010000020">
    <property type="protein sequence ID" value="MFC6259775.1"/>
    <property type="molecule type" value="Genomic_DNA"/>
</dbReference>
<sequence>MEKTRGEQISDFKMLAGMGIDLTLGKIIDADTIKLPRLVRQTTDIYYAEAFDEQIILVNFIDDRVGRIKAVVTKLRKQFNLPVVIMLPQLTQSSRKILLENKIPFLTQMGEAFLPFLGTRLLAVKNAPATEQQTFSPIAQRLFILLLMAQIGYEKKGISLFSDFKVDNHLITFKGGNRFIFEVGRRIGINSRTSFMRAVDELISSEVIRATGETRERRYSFILGSQNFFARGRSLLTSPIARSVMYFDKNEWTLLNCQREKSVWLLATGLNALSKVTMISKDRPSEFVTDRADFVRIASGEASTTSRQSAEYILQKSAYNLMGFNALYQEIDDQYPTTCVDPINLYLAMIGNSNERVQSELEELLFGVLGEN</sequence>